<evidence type="ECO:0000256" key="9">
    <source>
        <dbReference type="SAM" id="Phobius"/>
    </source>
</evidence>
<keyword evidence="6" id="KW-0406">Ion transport</keyword>
<reference evidence="11 12" key="1">
    <citation type="submission" date="2012-04" db="EMBL/GenBank/DDBJ databases">
        <title>The Genome Sequence of Saprolegnia declina VS20.</title>
        <authorList>
            <consortium name="The Broad Institute Genome Sequencing Platform"/>
            <person name="Russ C."/>
            <person name="Nusbaum C."/>
            <person name="Tyler B."/>
            <person name="van West P."/>
            <person name="Dieguez-Uribeondo J."/>
            <person name="de Bruijn I."/>
            <person name="Tripathy S."/>
            <person name="Jiang R."/>
            <person name="Young S.K."/>
            <person name="Zeng Q."/>
            <person name="Gargeya S."/>
            <person name="Fitzgerald M."/>
            <person name="Haas B."/>
            <person name="Abouelleil A."/>
            <person name="Alvarado L."/>
            <person name="Arachchi H.M."/>
            <person name="Berlin A."/>
            <person name="Chapman S.B."/>
            <person name="Goldberg J."/>
            <person name="Griggs A."/>
            <person name="Gujja S."/>
            <person name="Hansen M."/>
            <person name="Howarth C."/>
            <person name="Imamovic A."/>
            <person name="Larimer J."/>
            <person name="McCowen C."/>
            <person name="Montmayeur A."/>
            <person name="Murphy C."/>
            <person name="Neiman D."/>
            <person name="Pearson M."/>
            <person name="Priest M."/>
            <person name="Roberts A."/>
            <person name="Saif S."/>
            <person name="Shea T."/>
            <person name="Sisk P."/>
            <person name="Sykes S."/>
            <person name="Wortman J."/>
            <person name="Nusbaum C."/>
            <person name="Birren B."/>
        </authorList>
    </citation>
    <scope>NUCLEOTIDE SEQUENCE [LARGE SCALE GENOMIC DNA]</scope>
    <source>
        <strain evidence="11 12">VS20</strain>
    </source>
</reference>
<dbReference type="InterPro" id="IPR003148">
    <property type="entry name" value="RCK_N"/>
</dbReference>
<dbReference type="GO" id="GO:0012505">
    <property type="term" value="C:endomembrane system"/>
    <property type="evidence" value="ECO:0007669"/>
    <property type="project" value="UniProtKB-SubCell"/>
</dbReference>
<organism evidence="11 12">
    <name type="scientific">Saprolegnia diclina (strain VS20)</name>
    <dbReference type="NCBI Taxonomy" id="1156394"/>
    <lineage>
        <taxon>Eukaryota</taxon>
        <taxon>Sar</taxon>
        <taxon>Stramenopiles</taxon>
        <taxon>Oomycota</taxon>
        <taxon>Saprolegniomycetes</taxon>
        <taxon>Saprolegniales</taxon>
        <taxon>Saprolegniaceae</taxon>
        <taxon>Saprolegnia</taxon>
    </lineage>
</organism>
<dbReference type="VEuPathDB" id="FungiDB:SDRG_04180"/>
<dbReference type="AlphaFoldDB" id="T0S761"/>
<evidence type="ECO:0000256" key="3">
    <source>
        <dbReference type="ARBA" id="ARBA00022448"/>
    </source>
</evidence>
<comment type="similarity">
    <text evidence="2">Belongs to the castor/pollux (TC 1.A.1.23) family.</text>
</comment>
<dbReference type="OMA" id="YVVDVCF"/>
<feature type="domain" description="RCK N-terminal" evidence="10">
    <location>
        <begin position="160"/>
        <end position="300"/>
    </location>
</feature>
<keyword evidence="5 9" id="KW-1133">Transmembrane helix</keyword>
<dbReference type="GeneID" id="19944907"/>
<dbReference type="RefSeq" id="XP_008608064.1">
    <property type="nucleotide sequence ID" value="XM_008609842.1"/>
</dbReference>
<comment type="subcellular location">
    <subcellularLocation>
        <location evidence="1">Endomembrane system</location>
        <topology evidence="1">Multi-pass membrane protein</topology>
    </subcellularLocation>
</comment>
<evidence type="ECO:0000256" key="4">
    <source>
        <dbReference type="ARBA" id="ARBA00022692"/>
    </source>
</evidence>
<name>T0S761_SAPDV</name>
<evidence type="ECO:0000256" key="1">
    <source>
        <dbReference type="ARBA" id="ARBA00004127"/>
    </source>
</evidence>
<dbReference type="eggNOG" id="ENOG502QU6W">
    <property type="taxonomic scope" value="Eukaryota"/>
</dbReference>
<proteinExistence type="inferred from homology"/>
<feature type="region of interest" description="Disordered" evidence="8">
    <location>
        <begin position="727"/>
        <end position="746"/>
    </location>
</feature>
<dbReference type="Pfam" id="PF06241">
    <property type="entry name" value="Castor_Poll_mid"/>
    <property type="match status" value="1"/>
</dbReference>
<evidence type="ECO:0000256" key="2">
    <source>
        <dbReference type="ARBA" id="ARBA00008577"/>
    </source>
</evidence>
<dbReference type="InParanoid" id="T0S761"/>
<evidence type="ECO:0000313" key="12">
    <source>
        <dbReference type="Proteomes" id="UP000030762"/>
    </source>
</evidence>
<gene>
    <name evidence="11" type="ORF">SDRG_04180</name>
</gene>
<accession>T0S761</accession>
<feature type="transmembrane region" description="Helical" evidence="9">
    <location>
        <begin position="122"/>
        <end position="143"/>
    </location>
</feature>
<keyword evidence="3" id="KW-0813">Transport</keyword>
<dbReference type="PROSITE" id="PS51201">
    <property type="entry name" value="RCK_N"/>
    <property type="match status" value="1"/>
</dbReference>
<keyword evidence="7 9" id="KW-0472">Membrane</keyword>
<dbReference type="PANTHER" id="PTHR31563">
    <property type="entry name" value="ION CHANNEL POLLUX-RELATED"/>
    <property type="match status" value="1"/>
</dbReference>
<feature type="transmembrane region" description="Helical" evidence="9">
    <location>
        <begin position="31"/>
        <end position="51"/>
    </location>
</feature>
<evidence type="ECO:0000256" key="5">
    <source>
        <dbReference type="ARBA" id="ARBA00022989"/>
    </source>
</evidence>
<dbReference type="Gene3D" id="3.40.50.720">
    <property type="entry name" value="NAD(P)-binding Rossmann-like Domain"/>
    <property type="match status" value="1"/>
</dbReference>
<dbReference type="GO" id="GO:0006813">
    <property type="term" value="P:potassium ion transport"/>
    <property type="evidence" value="ECO:0007669"/>
    <property type="project" value="InterPro"/>
</dbReference>
<dbReference type="InterPro" id="IPR044849">
    <property type="entry name" value="CASTOR/POLLUX/SYM8-like"/>
</dbReference>
<keyword evidence="12" id="KW-1185">Reference proteome</keyword>
<dbReference type="OrthoDB" id="414047at2759"/>
<protein>
    <recommendedName>
        <fullName evidence="10">RCK N-terminal domain-containing protein</fullName>
    </recommendedName>
</protein>
<evidence type="ECO:0000259" key="10">
    <source>
        <dbReference type="PROSITE" id="PS51201"/>
    </source>
</evidence>
<dbReference type="EMBL" id="JH767141">
    <property type="protein sequence ID" value="EQC38472.1"/>
    <property type="molecule type" value="Genomic_DNA"/>
</dbReference>
<keyword evidence="4 9" id="KW-0812">Transmembrane</keyword>
<evidence type="ECO:0000313" key="11">
    <source>
        <dbReference type="EMBL" id="EQC38472.1"/>
    </source>
</evidence>
<evidence type="ECO:0000256" key="8">
    <source>
        <dbReference type="SAM" id="MobiDB-lite"/>
    </source>
</evidence>
<dbReference type="PANTHER" id="PTHR31563:SF10">
    <property type="entry name" value="ION CHANNEL POLLUX-RELATED"/>
    <property type="match status" value="1"/>
</dbReference>
<dbReference type="STRING" id="1156394.T0S761"/>
<dbReference type="Proteomes" id="UP000030762">
    <property type="component" value="Unassembled WGS sequence"/>
</dbReference>
<evidence type="ECO:0000256" key="6">
    <source>
        <dbReference type="ARBA" id="ARBA00023065"/>
    </source>
</evidence>
<evidence type="ECO:0000256" key="7">
    <source>
        <dbReference type="ARBA" id="ARBA00023136"/>
    </source>
</evidence>
<dbReference type="InterPro" id="IPR010420">
    <property type="entry name" value="CASTOR/POLLUX/SYM8_dom"/>
</dbReference>
<sequence>MEAQVAKLRYATARCLYIIDTFLSTKRGQSIMLVSFGLLMTVTCGCFVSLIPTDDHSESTTEVAAENTTQSATPEPTTAAVEGQHGGIKHGLGQAMWACWLFISDPGAQGEQHEWKFRVPGFLISIHGMVFFFVILGFVVDSIREKMDDLKKGRSNVVETGHSLILGWSDKSISLIKQLCLANESEGGGVIVILADASKEFMEGELASQIELDELHQTKVVVRTGSPLVIADLKKVSAQMARSITILATSMDADKSDAACLRVILSLRGLFQLQGHVVAEIRDVDNEPLVHLVGGTFVETLVSHDIIGRLILLAARSPGLSKVYTALLGFEGDEFYCQAWPDAAGTRFGDLMQRFPLATPIGIKTSSGKVVIKPSFDYLIEATDEIVVLAEDNDSYTLTPAVSVPPLATPQIPPRTIEKEMILICGWRRDIQDMLVLLDNYLLQGSEVHLLSEISVDDRAVFLAESGIDADAFDNCILKHHVGNTSVRRYLEPLPLEAYTSIMVLCDYQRERDILNSDSHSLATVLLLRNLQKNKKEQRKEHLFGPRIVDAIARWARHVTNKCPCITEILDPRTQKTVVANASIAVHSDFVMSNELISCMLAMISESREVKQILHRLLSPQSNTFAVQDSRRYCTKDETLSYYQLAKRLGAVNELLVGYLPKRRKTDKEPSIVLNPKDKAVVRQWSEFDLVVIIDGANDIGRAQDVKSAVVDRLTDQMRQNNLRDVKAAAPPPPIGVRAANPPEPRVRTQRSFVSKATSHLPVPPSFDGDIELTPEVCQRLMALRDDVEMLLEHYTNLHTKHEQMRLSQGPNTIQTFHAS</sequence>